<dbReference type="EMBL" id="HBIS01003288">
    <property type="protein sequence ID" value="CAE0609146.1"/>
    <property type="molecule type" value="Transcribed_RNA"/>
</dbReference>
<reference evidence="3" key="1">
    <citation type="submission" date="2021-01" db="EMBL/GenBank/DDBJ databases">
        <authorList>
            <person name="Corre E."/>
            <person name="Pelletier E."/>
            <person name="Niang G."/>
            <person name="Scheremetjew M."/>
            <person name="Finn R."/>
            <person name="Kale V."/>
            <person name="Holt S."/>
            <person name="Cochrane G."/>
            <person name="Meng A."/>
            <person name="Brown T."/>
            <person name="Cohen L."/>
        </authorList>
    </citation>
    <scope>NUCLEOTIDE SEQUENCE</scope>
    <source>
        <strain evidence="3">CCMP1897</strain>
    </source>
</reference>
<evidence type="ECO:0000313" key="4">
    <source>
        <dbReference type="EMBL" id="CAE0609147.1"/>
    </source>
</evidence>
<dbReference type="PANTHER" id="PTHR26312">
    <property type="entry name" value="TETRATRICOPEPTIDE REPEAT PROTEIN 5"/>
    <property type="match status" value="1"/>
</dbReference>
<dbReference type="PANTHER" id="PTHR26312:SF222">
    <property type="entry name" value="EXPRESSED PROTEIN"/>
    <property type="match status" value="1"/>
</dbReference>
<dbReference type="Gene3D" id="1.25.40.10">
    <property type="entry name" value="Tetratricopeptide repeat domain"/>
    <property type="match status" value="1"/>
</dbReference>
<dbReference type="EMBL" id="HBIS01003289">
    <property type="protein sequence ID" value="CAE0609147.1"/>
    <property type="molecule type" value="Transcribed_RNA"/>
</dbReference>
<dbReference type="EMBL" id="HBIS01003287">
    <property type="protein sequence ID" value="CAE0609145.1"/>
    <property type="molecule type" value="Transcribed_RNA"/>
</dbReference>
<accession>A0A6U9QDT4</accession>
<feature type="region of interest" description="Disordered" evidence="1">
    <location>
        <begin position="25"/>
        <end position="60"/>
    </location>
</feature>
<protein>
    <submittedName>
        <fullName evidence="3">Uncharacterized protein</fullName>
    </submittedName>
</protein>
<name>A0A6U9QDT4_9CHLO</name>
<organism evidence="3">
    <name type="scientific">Picocystis salinarum</name>
    <dbReference type="NCBI Taxonomy" id="88271"/>
    <lineage>
        <taxon>Eukaryota</taxon>
        <taxon>Viridiplantae</taxon>
        <taxon>Chlorophyta</taxon>
        <taxon>Picocystophyceae</taxon>
        <taxon>Picocystales</taxon>
        <taxon>Picocystaceae</taxon>
        <taxon>Picocystis</taxon>
    </lineage>
</organism>
<dbReference type="InterPro" id="IPR011990">
    <property type="entry name" value="TPR-like_helical_dom_sf"/>
</dbReference>
<dbReference type="AlphaFoldDB" id="A0A6U9QDT4"/>
<evidence type="ECO:0000313" key="2">
    <source>
        <dbReference type="EMBL" id="CAE0609145.1"/>
    </source>
</evidence>
<evidence type="ECO:0000256" key="1">
    <source>
        <dbReference type="SAM" id="MobiDB-lite"/>
    </source>
</evidence>
<dbReference type="SUPFAM" id="SSF48452">
    <property type="entry name" value="TPR-like"/>
    <property type="match status" value="1"/>
</dbReference>
<evidence type="ECO:0000313" key="3">
    <source>
        <dbReference type="EMBL" id="CAE0609146.1"/>
    </source>
</evidence>
<proteinExistence type="predicted"/>
<dbReference type="Pfam" id="PF14559">
    <property type="entry name" value="TPR_19"/>
    <property type="match status" value="1"/>
</dbReference>
<gene>
    <name evidence="2" type="ORF">PSAL00342_LOCUS2964</name>
    <name evidence="3" type="ORF">PSAL00342_LOCUS2965</name>
    <name evidence="4" type="ORF">PSAL00342_LOCUS2966</name>
</gene>
<sequence length="239" mass="26468">MPLHVSMQRSSGVASCSGCVNSVSSSAPDPFDQSHRFGANRARKPIGSMHPGSDRTSKWKVPLLPNNLLNRSSLDSKQFHPPSKSTTKEKDVHLFFTASGQLVECTSRGCRPVLSSTTTQSSGKSDVLDDTAESYETALGEDPHNVQILYKYGKFLCENQNNYAKGKVLLQQALKIAPCNAEILAEYARLLWERENDRKKASEVYERAVEADPENCYVLASYASFLWKSEQSFGLCAHL</sequence>